<dbReference type="EMBL" id="JANBUP010000605">
    <property type="protein sequence ID" value="KAJ2810820.1"/>
    <property type="molecule type" value="Genomic_DNA"/>
</dbReference>
<evidence type="ECO:0000313" key="1">
    <source>
        <dbReference type="EMBL" id="KAJ2810820.1"/>
    </source>
</evidence>
<organism evidence="1 2">
    <name type="scientific">Coemansia furcata</name>
    <dbReference type="NCBI Taxonomy" id="417177"/>
    <lineage>
        <taxon>Eukaryota</taxon>
        <taxon>Fungi</taxon>
        <taxon>Fungi incertae sedis</taxon>
        <taxon>Zoopagomycota</taxon>
        <taxon>Kickxellomycotina</taxon>
        <taxon>Kickxellomycetes</taxon>
        <taxon>Kickxellales</taxon>
        <taxon>Kickxellaceae</taxon>
        <taxon>Coemansia</taxon>
    </lineage>
</organism>
<accession>A0ACC1LK15</accession>
<reference evidence="1" key="1">
    <citation type="submission" date="2022-07" db="EMBL/GenBank/DDBJ databases">
        <title>Phylogenomic reconstructions and comparative analyses of Kickxellomycotina fungi.</title>
        <authorList>
            <person name="Reynolds N.K."/>
            <person name="Stajich J.E."/>
            <person name="Barry K."/>
            <person name="Grigoriev I.V."/>
            <person name="Crous P."/>
            <person name="Smith M.E."/>
        </authorList>
    </citation>
    <scope>NUCLEOTIDE SEQUENCE</scope>
    <source>
        <strain evidence="1">CBS 102833</strain>
    </source>
</reference>
<protein>
    <submittedName>
        <fullName evidence="1">Canalicular multispecific organic anion transporter 1</fullName>
    </submittedName>
</protein>
<evidence type="ECO:0000313" key="2">
    <source>
        <dbReference type="Proteomes" id="UP001140096"/>
    </source>
</evidence>
<dbReference type="Proteomes" id="UP001140096">
    <property type="component" value="Unassembled WGS sequence"/>
</dbReference>
<name>A0ACC1LK15_9FUNG</name>
<comment type="caution">
    <text evidence="1">The sequence shown here is derived from an EMBL/GenBank/DDBJ whole genome shotgun (WGS) entry which is preliminary data.</text>
</comment>
<gene>
    <name evidence="1" type="primary">ABCC2_3</name>
    <name evidence="1" type="ORF">H4S07_002450</name>
</gene>
<keyword evidence="2" id="KW-1185">Reference proteome</keyword>
<proteinExistence type="predicted"/>
<sequence length="1332" mass="148154">MFTHFTILRIGPLVDAVVVCLAILCLLTSKPSWRGITSKQPVTAAANFVNVALLMSNSEFPTDIFAISVAAALILSMCSAVSMSRSNLQACLHLARALSTALSLSFLSLPVATVSALTHLFIAWQLLDVGVKAPAVRCLYDMLEIRGFALVLLGKRRPFTIEDARDPVLEDELLRKSKLICDDGNQSRSGRELRMLELGTLFVVWQLLAFTIPIEGYFFKTKTSLSKRRQALIYSKMLSVYAVSRNKVSNFWQIENRVAELVSDVDFVMFIVSTSLAEGLSAWVAARKIGWRVLVPVVVAFVHWLLSRVVSRQIKRLRRQNRISKPPNFRENFLSMLRNIRTIKFYAWEDVFCNVLWEHLDLKEYAPPVAWRVLQFSLNILGSASAEISAALAITSYISVAETISYTDIALLTDSIQSLTTFTGTVASLGKSLENIHKNMRVLQRFIEPETTKYTERVPATGELAVDLSECIFSWGADTYSLAPITLQIKTGDFVTVVGRIGSGKSSFLSALCGEMPLTGGRGCVQGRIGYVQQKPWIMNATFRDNVLMGADFDEAYFWQVVDACALAADVRLFPNGDLTMIGTSGVNLSGGQKVRLALARALYTRADIYVLDDLLAAVDSHVERHIVERVLAADGIIGQKTRILVTHAEHLVPLSDTVIAFVDGRMSVSRQIPLALSNVANEAPEPKESMSSDNSGSTSQQAVEADIYKMLPGYRAVASFWSAIRHLTLLSGYGTVVLVMVTQCAKAYALYYSECLRTGLMTDNNPATMVQSLQSYLIVNALVTIGRRQIKDFEDWIRKAVWSATLAARMRGQILDLILSMPLPLLESLPYSTMSNLFYESRWSISSALPNILIGTTLHDSLSAVSAIAQVVRSSPGLLLLCGPFVVLNCAIRRWYGDTSSKLGDMYHDSVDRHKVKLEEALQFNRSLLRIHGMASTHVDKLRQFVFIKLQYHWCVGAVGGSLRLTTTLCTETITTTVLTFKLYQQLYTSTLVSPGELDAVTNLALSLFSRTCRAMTQSSFSEAHLDHFSRYIAYMEGAPREQPRVIEGSRPLPSWPETGNIKFQQYSLRYRSELEPSLDGLSIVIHDKERIGIVGRTGAGKSSLTNALTRLVEADSGRIVIDGTDISTIGLHDLRSRIGIIPQDPALFEGTIRDNLDPTRQYTDDEVWAAINTCQIACLLDTPTGKYTEKPITDDDDFSWNKGRWIEGTGLDKWIEYNGSNFSVGQRQLVSLCRALLWRRKVLVLDEATANVDTETDRIMQSVIRQAFKDCTVLTIAHRLNTIMDSDRILVMDQGKVAEFDTPANLLARDSHFTRLVESMNLSQKQAHPL</sequence>